<accession>A0A447THV2</accession>
<dbReference type="EC" id="1.1.1.100" evidence="2"/>
<dbReference type="AlphaFoldDB" id="A0A447THV2"/>
<dbReference type="PANTHER" id="PTHR42879:SF2">
    <property type="entry name" value="3-OXOACYL-[ACYL-CARRIER-PROTEIN] REDUCTASE FABG"/>
    <property type="match status" value="1"/>
</dbReference>
<dbReference type="InterPro" id="IPR036291">
    <property type="entry name" value="NAD(P)-bd_dom_sf"/>
</dbReference>
<evidence type="ECO:0000256" key="1">
    <source>
        <dbReference type="ARBA" id="ARBA00006484"/>
    </source>
</evidence>
<dbReference type="GO" id="GO:0004316">
    <property type="term" value="F:3-oxoacyl-[acyl-carrier-protein] reductase (NADPH) activity"/>
    <property type="evidence" value="ECO:0007669"/>
    <property type="project" value="UniProtKB-EC"/>
</dbReference>
<dbReference type="Gene3D" id="3.40.50.720">
    <property type="entry name" value="NAD(P)-binding Rossmann-like Domain"/>
    <property type="match status" value="1"/>
</dbReference>
<dbReference type="PANTHER" id="PTHR42879">
    <property type="entry name" value="3-OXOACYL-(ACYL-CARRIER-PROTEIN) REDUCTASE"/>
    <property type="match status" value="1"/>
</dbReference>
<reference evidence="2 3" key="1">
    <citation type="submission" date="2018-12" db="EMBL/GenBank/DDBJ databases">
        <authorList>
            <consortium name="Pathogen Informatics"/>
        </authorList>
    </citation>
    <scope>NUCLEOTIDE SEQUENCE [LARGE SCALE GENOMIC DNA]</scope>
    <source>
        <strain evidence="2 3">NCTC9695</strain>
    </source>
</reference>
<dbReference type="EMBL" id="LR134182">
    <property type="protein sequence ID" value="VEB44495.1"/>
    <property type="molecule type" value="Genomic_DNA"/>
</dbReference>
<sequence>MSLQGKVALVTGASRGIGAAIADALAAEGAVVIGTATSESGAAAIHERLSAAAARAAC</sequence>
<evidence type="ECO:0000313" key="3">
    <source>
        <dbReference type="Proteomes" id="UP000275777"/>
    </source>
</evidence>
<dbReference type="SUPFAM" id="SSF51735">
    <property type="entry name" value="NAD(P)-binding Rossmann-fold domains"/>
    <property type="match status" value="1"/>
</dbReference>
<comment type="similarity">
    <text evidence="1">Belongs to the short-chain dehydrogenases/reductases (SDR) family.</text>
</comment>
<dbReference type="InterPro" id="IPR002347">
    <property type="entry name" value="SDR_fam"/>
</dbReference>
<evidence type="ECO:0000313" key="2">
    <source>
        <dbReference type="EMBL" id="VEB44495.1"/>
    </source>
</evidence>
<keyword evidence="2" id="KW-0560">Oxidoreductase</keyword>
<name>A0A447THV2_CHRVL</name>
<dbReference type="InterPro" id="IPR050259">
    <property type="entry name" value="SDR"/>
</dbReference>
<organism evidence="2 3">
    <name type="scientific">Chromobacterium violaceum</name>
    <dbReference type="NCBI Taxonomy" id="536"/>
    <lineage>
        <taxon>Bacteria</taxon>
        <taxon>Pseudomonadati</taxon>
        <taxon>Pseudomonadota</taxon>
        <taxon>Betaproteobacteria</taxon>
        <taxon>Neisseriales</taxon>
        <taxon>Chromobacteriaceae</taxon>
        <taxon>Chromobacterium</taxon>
    </lineage>
</organism>
<dbReference type="Pfam" id="PF00106">
    <property type="entry name" value="adh_short"/>
    <property type="match status" value="1"/>
</dbReference>
<proteinExistence type="inferred from homology"/>
<gene>
    <name evidence="2" type="primary">fabG_10</name>
    <name evidence="2" type="ORF">NCTC9695_04985</name>
</gene>
<dbReference type="Proteomes" id="UP000275777">
    <property type="component" value="Chromosome"/>
</dbReference>
<protein>
    <submittedName>
        <fullName evidence="2">3-oxoacyl-[acyl-carrier-protein] reductase FabG</fullName>
        <ecNumber evidence="2">1.1.1.100</ecNumber>
    </submittedName>
</protein>